<gene>
    <name evidence="3" type="ORF">PSTG_17473</name>
</gene>
<dbReference type="SUPFAM" id="SSF56672">
    <property type="entry name" value="DNA/RNA polymerases"/>
    <property type="match status" value="1"/>
</dbReference>
<dbReference type="OrthoDB" id="2742885at2759"/>
<dbReference type="CDD" id="cd01650">
    <property type="entry name" value="RT_nLTR_like"/>
    <property type="match status" value="1"/>
</dbReference>
<dbReference type="PANTHER" id="PTHR19446">
    <property type="entry name" value="REVERSE TRANSCRIPTASES"/>
    <property type="match status" value="1"/>
</dbReference>
<proteinExistence type="predicted"/>
<reference evidence="4" key="1">
    <citation type="submission" date="2014-03" db="EMBL/GenBank/DDBJ databases">
        <title>The Genome Sequence of Puccinia striiformis f. sp. tritici PST-78.</title>
        <authorList>
            <consortium name="The Broad Institute Genome Sequencing Platform"/>
            <person name="Cuomo C."/>
            <person name="Hulbert S."/>
            <person name="Chen X."/>
            <person name="Walker B."/>
            <person name="Young S.K."/>
            <person name="Zeng Q."/>
            <person name="Gargeya S."/>
            <person name="Fitzgerald M."/>
            <person name="Haas B."/>
            <person name="Abouelleil A."/>
            <person name="Alvarado L."/>
            <person name="Arachchi H.M."/>
            <person name="Berlin A.M."/>
            <person name="Chapman S.B."/>
            <person name="Goldberg J."/>
            <person name="Griggs A."/>
            <person name="Gujja S."/>
            <person name="Hansen M."/>
            <person name="Howarth C."/>
            <person name="Imamovic A."/>
            <person name="Larimer J."/>
            <person name="McCowan C."/>
            <person name="Montmayeur A."/>
            <person name="Murphy C."/>
            <person name="Neiman D."/>
            <person name="Pearson M."/>
            <person name="Priest M."/>
            <person name="Roberts A."/>
            <person name="Saif S."/>
            <person name="Shea T."/>
            <person name="Sisk P."/>
            <person name="Sykes S."/>
            <person name="Wortman J."/>
            <person name="Nusbaum C."/>
            <person name="Birren B."/>
        </authorList>
    </citation>
    <scope>NUCLEOTIDE SEQUENCE [LARGE SCALE GENOMIC DNA]</scope>
    <source>
        <strain evidence="4">race PST-78</strain>
    </source>
</reference>
<evidence type="ECO:0000256" key="1">
    <source>
        <dbReference type="SAM" id="Coils"/>
    </source>
</evidence>
<dbReference type="Gene3D" id="3.60.10.10">
    <property type="entry name" value="Endonuclease/exonuclease/phosphatase"/>
    <property type="match status" value="1"/>
</dbReference>
<dbReference type="PROSITE" id="PS50878">
    <property type="entry name" value="RT_POL"/>
    <property type="match status" value="1"/>
</dbReference>
<keyword evidence="1" id="KW-0175">Coiled coil</keyword>
<dbReference type="Pfam" id="PF00078">
    <property type="entry name" value="RVT_1"/>
    <property type="match status" value="1"/>
</dbReference>
<evidence type="ECO:0000313" key="3">
    <source>
        <dbReference type="EMBL" id="KNE89069.1"/>
    </source>
</evidence>
<dbReference type="InterPro" id="IPR005135">
    <property type="entry name" value="Endo/exonuclease/phosphatase"/>
</dbReference>
<accession>A0A0L0UQN7</accession>
<dbReference type="GO" id="GO:0003824">
    <property type="term" value="F:catalytic activity"/>
    <property type="evidence" value="ECO:0007669"/>
    <property type="project" value="InterPro"/>
</dbReference>
<name>A0A0L0UQN7_9BASI</name>
<dbReference type="Pfam" id="PF03372">
    <property type="entry name" value="Exo_endo_phos"/>
    <property type="match status" value="1"/>
</dbReference>
<organism evidence="3 4">
    <name type="scientific">Puccinia striiformis f. sp. tritici PST-78</name>
    <dbReference type="NCBI Taxonomy" id="1165861"/>
    <lineage>
        <taxon>Eukaryota</taxon>
        <taxon>Fungi</taxon>
        <taxon>Dikarya</taxon>
        <taxon>Basidiomycota</taxon>
        <taxon>Pucciniomycotina</taxon>
        <taxon>Pucciniomycetes</taxon>
        <taxon>Pucciniales</taxon>
        <taxon>Pucciniaceae</taxon>
        <taxon>Puccinia</taxon>
    </lineage>
</organism>
<evidence type="ECO:0000313" key="4">
    <source>
        <dbReference type="Proteomes" id="UP000054564"/>
    </source>
</evidence>
<feature type="coiled-coil region" evidence="1">
    <location>
        <begin position="827"/>
        <end position="863"/>
    </location>
</feature>
<protein>
    <recommendedName>
        <fullName evidence="2">Reverse transcriptase domain-containing protein</fullName>
    </recommendedName>
</protein>
<sequence>MNRTLELNNPGAVSCSARASFVRPGGHHAVGKQACGSSVTGASVKSYQGDRPLSGPGVPLASVRPLTPALVQNHKGLTRSDSNTSASSGAIILPSGRRVYTQFVNPRKRQRESTTESIHSVNFISDENSDCSSLFPDMTMRPPFGAIKVTKKWDDWANKRKAHNSEKRMHKVDKGKKRETEEELLEHVNKKLRFHLPLPAIPLQTRFRQKKKMRTKGWQQEVEIPYFPDGHWMSKRIGAFLPVTTLSPVGSESTVDSMVLQRTRKLAGNQEPFNGDIVVQEQEELTSRACTPVEQFFQGSDAFETPPLHNRPCGFLNRHPYINPLDPVRRNITPLGDKVTDWQTETNTFFFKGSKQTSLKEDLKTATKFVLTNVGDCTAKDVWIVLHARLNVTQARLVYGVLKVQQPFRRPKFNLWVSPKLAAGLKNMLGLTYDSRSQEDFVFSRDTRAPWDGVSKKVNTFSTKCWRLYLHQSNRDVDDPSEAFNAPQMPQEPSRGVAQRPTAFMAWNCNGFNYKGNALLDLASRTNIGVVVIGEHLRKSFNYEPKMLGYRTFNEVADKGFRGLCMMVRNDLGAYRKPTKSPHLMHLVLTGLEQGKVWNIFGVYLQSGSQHGSTRKQQLLPLWNTINSILDNDPASRIAIGGDFNISAKSIAQLAIRKTAGRMSLKACAGSSLTRLPGSKKGSAIDHWLVSSAVLPISSKTKVHREMASTYQGFSDHAAIGFKLRRLNVETQPPPTLRWDKKLLKGNAFELLVHDNWETFDEEQPLDQMADKWHSILETTAAEMGIRRTVRTGRKTHLPRVAARLLTAARKAKELYYSTPKETLSFKERLKLEKSVSETERKALQALKKFEKLTKEKEALNQATKLRSNDDLEFHAGIKSLLPDCDSKKMSQPTPCFNKSGKLCVTHPEIAQAEFEHFSSLAKDQTGVSQDPSVWEDLEMEDKLIEELPIGNPVTPQEFLSACARMNKNAAPGLDGLPPNIFKEILKQERAQHVGLMSSVPITTIVEDEDPAMEVTEGSDGGINWTLDEEVQREVVDTNMRKGYKTIRTKAGTFFQPMDYVYNPIPIKRIQSDLQTPAGKFALGIINKALVTGRPPQRDTMNVVISLNKPNKDPTDLNNRRGITLSTAFLKLIMTIIESRLSQSLNQENFFTPDQGGFRRKEEGIAQFLCLSEVIRRRANVGKPTYVLYIDFKKAFPSVPHEALWKKLRHCGVPENLITFLDNSYKNSRFKMRVGQTLSEEYKMEVGTKEGCPLSPLLFIIFINDLFRRLPGVEVPGLKKSSHCETSGRLSTSPYVDKGKLYADDAAAFFDSPEELQKGCELISEWVEKWQTLKVGHEKCAVVMYGNKDPEERQKFLDTYGNPSDHPKSRLSFQLTDGKVFAQNSYVYLGIPIGHTLGIGYDEEIAFARLTAKKVRMRVGQFACLLKDKNTALYVKTSLIKTYIISTALYGGEWIGMNKTRTRIIQKEVDRAVQMCLQVNKKTWSRMNQANAYWELGIPLISVACAQARHRILAKSGELLTDAKHIFAGKHQGSKKKTWASVTRAEVGKALAHVAEGKSTRPNDMITEGVAHRALKYPKEVGASWIDNNFEVNKVKKIKQERLAVVATLWQTAMDGAVDNKFDDRCNTYGLNKTGHTREFIKTALFYPELKQETLFLVKLRLTAFPCYETLYAKIQKSNSSELTQLARKVGPIGCPLCKEAFPKGVDRLLHINDYEHLLLKCSHLKELRDKHLSTIINTLHADHIYGGLDDEELAYKLMGFGGELSGPKKPVDRSVSKKGSPAWWSARRFGLGWGHLTGRMPDNMSEYGFVPVSKFMYAAMKLYSKACEDVLGESVLELGEGW</sequence>
<keyword evidence="4" id="KW-1185">Reference proteome</keyword>
<dbReference type="Proteomes" id="UP000054564">
    <property type="component" value="Unassembled WGS sequence"/>
</dbReference>
<dbReference type="EMBL" id="AJIL01000536">
    <property type="protein sequence ID" value="KNE89069.1"/>
    <property type="molecule type" value="Genomic_DNA"/>
</dbReference>
<dbReference type="InterPro" id="IPR043502">
    <property type="entry name" value="DNA/RNA_pol_sf"/>
</dbReference>
<feature type="domain" description="Reverse transcriptase" evidence="2">
    <location>
        <begin position="1088"/>
        <end position="1393"/>
    </location>
</feature>
<dbReference type="InterPro" id="IPR000477">
    <property type="entry name" value="RT_dom"/>
</dbReference>
<comment type="caution">
    <text evidence="3">The sequence shown here is derived from an EMBL/GenBank/DDBJ whole genome shotgun (WGS) entry which is preliminary data.</text>
</comment>
<dbReference type="SUPFAM" id="SSF56219">
    <property type="entry name" value="DNase I-like"/>
    <property type="match status" value="1"/>
</dbReference>
<evidence type="ECO:0000259" key="2">
    <source>
        <dbReference type="PROSITE" id="PS50878"/>
    </source>
</evidence>
<dbReference type="InterPro" id="IPR036691">
    <property type="entry name" value="Endo/exonu/phosph_ase_sf"/>
</dbReference>